<keyword evidence="3" id="KW-1185">Reference proteome</keyword>
<feature type="region of interest" description="Disordered" evidence="1">
    <location>
        <begin position="87"/>
        <end position="106"/>
    </location>
</feature>
<comment type="caution">
    <text evidence="2">The sequence shown here is derived from an EMBL/GenBank/DDBJ whole genome shotgun (WGS) entry which is preliminary data.</text>
</comment>
<sequence length="106" mass="12364">MFQKGRSFKKVLKTGLNILLTYDQKRPSQATSTYDVSYLTSQKPHKIFKTGTRDQCSYLLITRSQILHALWNNTNELTYVQTYQEAKTDEGEKSGLERNVNREKKN</sequence>
<evidence type="ECO:0000256" key="1">
    <source>
        <dbReference type="SAM" id="MobiDB-lite"/>
    </source>
</evidence>
<reference evidence="2 3" key="1">
    <citation type="journal article" date="2023" name="Nucleic Acids Res.">
        <title>The hologenome of Daphnia magna reveals possible DNA methylation and microbiome-mediated evolution of the host genome.</title>
        <authorList>
            <person name="Chaturvedi A."/>
            <person name="Li X."/>
            <person name="Dhandapani V."/>
            <person name="Marshall H."/>
            <person name="Kissane S."/>
            <person name="Cuenca-Cambronero M."/>
            <person name="Asole G."/>
            <person name="Calvet F."/>
            <person name="Ruiz-Romero M."/>
            <person name="Marangio P."/>
            <person name="Guigo R."/>
            <person name="Rago D."/>
            <person name="Mirbahai L."/>
            <person name="Eastwood N."/>
            <person name="Colbourne J.K."/>
            <person name="Zhou J."/>
            <person name="Mallon E."/>
            <person name="Orsini L."/>
        </authorList>
    </citation>
    <scope>NUCLEOTIDE SEQUENCE [LARGE SCALE GENOMIC DNA]</scope>
    <source>
        <strain evidence="2">LRV0_1</strain>
    </source>
</reference>
<dbReference type="Proteomes" id="UP001234178">
    <property type="component" value="Unassembled WGS sequence"/>
</dbReference>
<accession>A0ABQ9ZES1</accession>
<evidence type="ECO:0000313" key="2">
    <source>
        <dbReference type="EMBL" id="KAK4011035.1"/>
    </source>
</evidence>
<organism evidence="2 3">
    <name type="scientific">Daphnia magna</name>
    <dbReference type="NCBI Taxonomy" id="35525"/>
    <lineage>
        <taxon>Eukaryota</taxon>
        <taxon>Metazoa</taxon>
        <taxon>Ecdysozoa</taxon>
        <taxon>Arthropoda</taxon>
        <taxon>Crustacea</taxon>
        <taxon>Branchiopoda</taxon>
        <taxon>Diplostraca</taxon>
        <taxon>Cladocera</taxon>
        <taxon>Anomopoda</taxon>
        <taxon>Daphniidae</taxon>
        <taxon>Daphnia</taxon>
    </lineage>
</organism>
<dbReference type="EMBL" id="JAOYFB010000003">
    <property type="protein sequence ID" value="KAK4011035.1"/>
    <property type="molecule type" value="Genomic_DNA"/>
</dbReference>
<proteinExistence type="predicted"/>
<gene>
    <name evidence="2" type="ORF">OUZ56_020155</name>
</gene>
<name>A0ABQ9ZES1_9CRUS</name>
<protein>
    <submittedName>
        <fullName evidence="2">Uncharacterized protein</fullName>
    </submittedName>
</protein>
<evidence type="ECO:0000313" key="3">
    <source>
        <dbReference type="Proteomes" id="UP001234178"/>
    </source>
</evidence>